<evidence type="ECO:0000313" key="5">
    <source>
        <dbReference type="Proteomes" id="UP000001861"/>
    </source>
</evidence>
<protein>
    <recommendedName>
        <fullName evidence="3">DUF6534 domain-containing protein</fullName>
    </recommendedName>
</protein>
<dbReference type="OrthoDB" id="2953893at2759"/>
<dbReference type="VEuPathDB" id="FungiDB:CC1G_13142"/>
<feature type="transmembrane region" description="Helical" evidence="2">
    <location>
        <begin position="121"/>
        <end position="141"/>
    </location>
</feature>
<dbReference type="KEGG" id="cci:CC1G_13142"/>
<dbReference type="InParanoid" id="A8PF92"/>
<evidence type="ECO:0000256" key="2">
    <source>
        <dbReference type="SAM" id="Phobius"/>
    </source>
</evidence>
<feature type="transmembrane region" description="Helical" evidence="2">
    <location>
        <begin position="20"/>
        <end position="39"/>
    </location>
</feature>
<dbReference type="Proteomes" id="UP000001861">
    <property type="component" value="Unassembled WGS sequence"/>
</dbReference>
<feature type="transmembrane region" description="Helical" evidence="2">
    <location>
        <begin position="161"/>
        <end position="186"/>
    </location>
</feature>
<evidence type="ECO:0000256" key="1">
    <source>
        <dbReference type="SAM" id="MobiDB-lite"/>
    </source>
</evidence>
<dbReference type="RefSeq" id="XP_001840959.1">
    <property type="nucleotide sequence ID" value="XM_001840907.1"/>
</dbReference>
<dbReference type="AlphaFoldDB" id="A8PF92"/>
<evidence type="ECO:0000259" key="3">
    <source>
        <dbReference type="Pfam" id="PF20152"/>
    </source>
</evidence>
<proteinExistence type="predicted"/>
<accession>A8PF92</accession>
<gene>
    <name evidence="4" type="ORF">CC1G_13142</name>
</gene>
<dbReference type="EMBL" id="AACS02000008">
    <property type="protein sequence ID" value="EAU80855.1"/>
    <property type="molecule type" value="Genomic_DNA"/>
</dbReference>
<dbReference type="InterPro" id="IPR045339">
    <property type="entry name" value="DUF6534"/>
</dbReference>
<evidence type="ECO:0000313" key="4">
    <source>
        <dbReference type="EMBL" id="EAU80855.1"/>
    </source>
</evidence>
<organism evidence="4 5">
    <name type="scientific">Coprinopsis cinerea (strain Okayama-7 / 130 / ATCC MYA-4618 / FGSC 9003)</name>
    <name type="common">Inky cap fungus</name>
    <name type="synonym">Hormographiella aspergillata</name>
    <dbReference type="NCBI Taxonomy" id="240176"/>
    <lineage>
        <taxon>Eukaryota</taxon>
        <taxon>Fungi</taxon>
        <taxon>Dikarya</taxon>
        <taxon>Basidiomycota</taxon>
        <taxon>Agaricomycotina</taxon>
        <taxon>Agaricomycetes</taxon>
        <taxon>Agaricomycetidae</taxon>
        <taxon>Agaricales</taxon>
        <taxon>Agaricineae</taxon>
        <taxon>Psathyrellaceae</taxon>
        <taxon>Coprinopsis</taxon>
    </lineage>
</organism>
<dbReference type="PANTHER" id="PTHR40465:SF1">
    <property type="entry name" value="DUF6534 DOMAIN-CONTAINING PROTEIN"/>
    <property type="match status" value="1"/>
</dbReference>
<dbReference type="OMA" id="TIFTWIY"/>
<keyword evidence="5" id="KW-1185">Reference proteome</keyword>
<dbReference type="eggNOG" id="ENOG502SQQU">
    <property type="taxonomic scope" value="Eukaryota"/>
</dbReference>
<feature type="region of interest" description="Disordered" evidence="1">
    <location>
        <begin position="264"/>
        <end position="288"/>
    </location>
</feature>
<feature type="transmembrane region" description="Helical" evidence="2">
    <location>
        <begin position="206"/>
        <end position="225"/>
    </location>
</feature>
<dbReference type="STRING" id="240176.A8PF92"/>
<sequence length="338" mass="38031">MSGLAKFVDLHGTIGALELGSLFSMFLFGVLSVQLHLYYQRFPDDRWYYKWMVALMWVLELGHTFCISAEVYHITISRYGDILALIDLPFLPWTVFITATITSFTHIFYSLRAWVVISKPWCYIAPLCLLATTARFAGSIWAGIGAVNAANVREYQRNLSWLVLTLLSSCAAIDAILAIAMVSWLWRRRIKTFARSTRLLDRIMHFTIGSGFLLSVCTVVLAISFDRLPDTMIWIAIFACQAKLYSNSVLASLNSRASLRAGRPDYSTGSNHVQLSSASRHREVTSGTGTQPVVISVEMKSTTHRTVDEPYYADKTVDQTLRFHDVERYGNGGAPKPF</sequence>
<dbReference type="Pfam" id="PF20152">
    <property type="entry name" value="DUF6534"/>
    <property type="match status" value="1"/>
</dbReference>
<comment type="caution">
    <text evidence="4">The sequence shown here is derived from an EMBL/GenBank/DDBJ whole genome shotgun (WGS) entry which is preliminary data.</text>
</comment>
<name>A8PF92_COPC7</name>
<feature type="transmembrane region" description="Helical" evidence="2">
    <location>
        <begin position="90"/>
        <end position="109"/>
    </location>
</feature>
<reference evidence="4 5" key="1">
    <citation type="journal article" date="2010" name="Proc. Natl. Acad. Sci. U.S.A.">
        <title>Insights into evolution of multicellular fungi from the assembled chromosomes of the mushroom Coprinopsis cinerea (Coprinus cinereus).</title>
        <authorList>
            <person name="Stajich J.E."/>
            <person name="Wilke S.K."/>
            <person name="Ahren D."/>
            <person name="Au C.H."/>
            <person name="Birren B.W."/>
            <person name="Borodovsky M."/>
            <person name="Burns C."/>
            <person name="Canback B."/>
            <person name="Casselton L.A."/>
            <person name="Cheng C.K."/>
            <person name="Deng J."/>
            <person name="Dietrich F.S."/>
            <person name="Fargo D.C."/>
            <person name="Farman M.L."/>
            <person name="Gathman A.C."/>
            <person name="Goldberg J."/>
            <person name="Guigo R."/>
            <person name="Hoegger P.J."/>
            <person name="Hooker J.B."/>
            <person name="Huggins A."/>
            <person name="James T.Y."/>
            <person name="Kamada T."/>
            <person name="Kilaru S."/>
            <person name="Kodira C."/>
            <person name="Kues U."/>
            <person name="Kupfer D."/>
            <person name="Kwan H.S."/>
            <person name="Lomsadze A."/>
            <person name="Li W."/>
            <person name="Lilly W.W."/>
            <person name="Ma L.J."/>
            <person name="Mackey A.J."/>
            <person name="Manning G."/>
            <person name="Martin F."/>
            <person name="Muraguchi H."/>
            <person name="Natvig D.O."/>
            <person name="Palmerini H."/>
            <person name="Ramesh M.A."/>
            <person name="Rehmeyer C.J."/>
            <person name="Roe B.A."/>
            <person name="Shenoy N."/>
            <person name="Stanke M."/>
            <person name="Ter-Hovhannisyan V."/>
            <person name="Tunlid A."/>
            <person name="Velagapudi R."/>
            <person name="Vision T.J."/>
            <person name="Zeng Q."/>
            <person name="Zolan M.E."/>
            <person name="Pukkila P.J."/>
        </authorList>
    </citation>
    <scope>NUCLEOTIDE SEQUENCE [LARGE SCALE GENOMIC DNA]</scope>
    <source>
        <strain evidence="5">Okayama-7 / 130 / ATCC MYA-4618 / FGSC 9003</strain>
    </source>
</reference>
<dbReference type="GeneID" id="6017619"/>
<feature type="domain" description="DUF6534" evidence="3">
    <location>
        <begin position="171"/>
        <end position="258"/>
    </location>
</feature>
<keyword evidence="2" id="KW-1133">Transmembrane helix</keyword>
<dbReference type="PANTHER" id="PTHR40465">
    <property type="entry name" value="CHROMOSOME 1, WHOLE GENOME SHOTGUN SEQUENCE"/>
    <property type="match status" value="1"/>
</dbReference>
<keyword evidence="2" id="KW-0812">Transmembrane</keyword>
<feature type="compositionally biased region" description="Polar residues" evidence="1">
    <location>
        <begin position="267"/>
        <end position="278"/>
    </location>
</feature>
<feature type="transmembrane region" description="Helical" evidence="2">
    <location>
        <begin position="51"/>
        <end position="70"/>
    </location>
</feature>
<keyword evidence="2" id="KW-0472">Membrane</keyword>